<dbReference type="PANTHER" id="PTHR30547:SF5">
    <property type="entry name" value="NUCLEASE YHCG-RELATED"/>
    <property type="match status" value="1"/>
</dbReference>
<dbReference type="InterPro" id="IPR041527">
    <property type="entry name" value="YhcG_N"/>
</dbReference>
<dbReference type="InterPro" id="IPR053148">
    <property type="entry name" value="PD-DEXK-like_domain"/>
</dbReference>
<evidence type="ECO:0000259" key="1">
    <source>
        <dbReference type="Pfam" id="PF06250"/>
    </source>
</evidence>
<dbReference type="Pfam" id="PF06250">
    <property type="entry name" value="YhcG_C"/>
    <property type="match status" value="1"/>
</dbReference>
<evidence type="ECO:0000259" key="2">
    <source>
        <dbReference type="Pfam" id="PF17761"/>
    </source>
</evidence>
<sequence length="330" mass="37216">MHKYEDLLAEAKATAEGARLRTRRAVNTELVQMYWRIGKLILARQAEDGWGTGTVARLATDLRGAFPRQRIFSYRNLVQTPKMAHTWPALIAHRPVAQLPWSHITVLLDKLHTRAERDFYATEAVRHGWSRAHLDLAIRQRLHLAQESAPRAGALPPHELTLPDGSPALDELARDPYRLDFLRLDEQERQPEPPYEESIATRMVRFLTGLGTGFAFVGCRYPVLTGDQYHRVDLLFYHLPLRRYVACALGTTSARPTHLVRLDTQVRAVDERVRDPDRDAPTIGVLIETSSGQATYTSLPPRGRQLLPTEADLTRVLREAVGAVDGAPHA</sequence>
<dbReference type="Proteomes" id="UP000608024">
    <property type="component" value="Unassembled WGS sequence"/>
</dbReference>
<name>A0A919DT38_9ACTN</name>
<dbReference type="EMBL" id="BNBT01000086">
    <property type="protein sequence ID" value="GHE74729.1"/>
    <property type="molecule type" value="Genomic_DNA"/>
</dbReference>
<dbReference type="RefSeq" id="WP_190138159.1">
    <property type="nucleotide sequence ID" value="NZ_BNBT01000086.1"/>
</dbReference>
<evidence type="ECO:0000313" key="4">
    <source>
        <dbReference type="Proteomes" id="UP000608024"/>
    </source>
</evidence>
<organism evidence="3 4">
    <name type="scientific">Streptomyces longispororuber</name>
    <dbReference type="NCBI Taxonomy" id="68230"/>
    <lineage>
        <taxon>Bacteria</taxon>
        <taxon>Bacillati</taxon>
        <taxon>Actinomycetota</taxon>
        <taxon>Actinomycetes</taxon>
        <taxon>Kitasatosporales</taxon>
        <taxon>Streptomycetaceae</taxon>
        <taxon>Streptomyces</taxon>
    </lineage>
</organism>
<feature type="domain" description="YhcG N-terminal" evidence="2">
    <location>
        <begin position="12"/>
        <end position="143"/>
    </location>
</feature>
<dbReference type="AlphaFoldDB" id="A0A919DT38"/>
<reference evidence="3" key="2">
    <citation type="submission" date="2020-09" db="EMBL/GenBank/DDBJ databases">
        <authorList>
            <person name="Sun Q."/>
            <person name="Ohkuma M."/>
        </authorList>
    </citation>
    <scope>NUCLEOTIDE SEQUENCE</scope>
    <source>
        <strain evidence="3">JCM 4784</strain>
    </source>
</reference>
<protein>
    <recommendedName>
        <fullName evidence="5">DUF1016 domain-containing protein</fullName>
    </recommendedName>
</protein>
<evidence type="ECO:0008006" key="5">
    <source>
        <dbReference type="Google" id="ProtNLM"/>
    </source>
</evidence>
<evidence type="ECO:0000313" key="3">
    <source>
        <dbReference type="EMBL" id="GHE74729.1"/>
    </source>
</evidence>
<comment type="caution">
    <text evidence="3">The sequence shown here is derived from an EMBL/GenBank/DDBJ whole genome shotgun (WGS) entry which is preliminary data.</text>
</comment>
<reference evidence="3" key="1">
    <citation type="journal article" date="2014" name="Int. J. Syst. Evol. Microbiol.">
        <title>Complete genome sequence of Corynebacterium casei LMG S-19264T (=DSM 44701T), isolated from a smear-ripened cheese.</title>
        <authorList>
            <consortium name="US DOE Joint Genome Institute (JGI-PGF)"/>
            <person name="Walter F."/>
            <person name="Albersmeier A."/>
            <person name="Kalinowski J."/>
            <person name="Ruckert C."/>
        </authorList>
    </citation>
    <scope>NUCLEOTIDE SEQUENCE</scope>
    <source>
        <strain evidence="3">JCM 4784</strain>
    </source>
</reference>
<accession>A0A919DT38</accession>
<proteinExistence type="predicted"/>
<dbReference type="InterPro" id="IPR009362">
    <property type="entry name" value="YhcG_C"/>
</dbReference>
<gene>
    <name evidence="3" type="ORF">GCM10018785_48740</name>
</gene>
<feature type="domain" description="YhcG PDDEXK nuclease" evidence="1">
    <location>
        <begin position="171"/>
        <end position="291"/>
    </location>
</feature>
<keyword evidence="4" id="KW-1185">Reference proteome</keyword>
<dbReference type="PANTHER" id="PTHR30547">
    <property type="entry name" value="UNCHARACTERIZED PROTEIN YHCG-RELATED"/>
    <property type="match status" value="1"/>
</dbReference>
<dbReference type="Pfam" id="PF17761">
    <property type="entry name" value="DUF1016_N"/>
    <property type="match status" value="1"/>
</dbReference>